<protein>
    <submittedName>
        <fullName evidence="2">Uncharacterized protein</fullName>
    </submittedName>
</protein>
<feature type="region of interest" description="Disordered" evidence="1">
    <location>
        <begin position="52"/>
        <end position="72"/>
    </location>
</feature>
<dbReference type="STRING" id="984262.SGRA_2237"/>
<name>H6L3L8_SAPGL</name>
<evidence type="ECO:0000313" key="2">
    <source>
        <dbReference type="EMBL" id="AFC24966.1"/>
    </source>
</evidence>
<dbReference type="Proteomes" id="UP000007519">
    <property type="component" value="Chromosome"/>
</dbReference>
<keyword evidence="3" id="KW-1185">Reference proteome</keyword>
<dbReference type="AlphaFoldDB" id="H6L3L8"/>
<evidence type="ECO:0000313" key="3">
    <source>
        <dbReference type="Proteomes" id="UP000007519"/>
    </source>
</evidence>
<gene>
    <name evidence="2" type="ordered locus">SGRA_2237</name>
</gene>
<evidence type="ECO:0000256" key="1">
    <source>
        <dbReference type="SAM" id="MobiDB-lite"/>
    </source>
</evidence>
<accession>H6L3L8</accession>
<organism evidence="2 3">
    <name type="scientific">Saprospira grandis (strain Lewin)</name>
    <dbReference type="NCBI Taxonomy" id="984262"/>
    <lineage>
        <taxon>Bacteria</taxon>
        <taxon>Pseudomonadati</taxon>
        <taxon>Bacteroidota</taxon>
        <taxon>Saprospiria</taxon>
        <taxon>Saprospirales</taxon>
        <taxon>Saprospiraceae</taxon>
        <taxon>Saprospira</taxon>
    </lineage>
</organism>
<reference evidence="2 3" key="1">
    <citation type="journal article" date="2012" name="Stand. Genomic Sci.">
        <title>Complete genome sequencing and analysis of Saprospira grandis str. Lewin, a predatory marine bacterium.</title>
        <authorList>
            <person name="Saw J.H."/>
            <person name="Yuryev A."/>
            <person name="Kanbe M."/>
            <person name="Hou S."/>
            <person name="Young A.G."/>
            <person name="Aizawa S."/>
            <person name="Alam M."/>
        </authorList>
    </citation>
    <scope>NUCLEOTIDE SEQUENCE [LARGE SCALE GENOMIC DNA]</scope>
    <source>
        <strain evidence="2 3">Lewin</strain>
    </source>
</reference>
<dbReference type="HOGENOM" id="CLU_2720021_0_0_10"/>
<proteinExistence type="predicted"/>
<dbReference type="KEGG" id="sgn:SGRA_2237"/>
<sequence length="72" mass="7536">MILGWAVVFSLLVQFGCRGGEAAGLGMEKGAAQPQTEQKTCFFAKGRADLRALTQPGPPAGRASPKKGKSCR</sequence>
<dbReference type="EMBL" id="CP002831">
    <property type="protein sequence ID" value="AFC24966.1"/>
    <property type="molecule type" value="Genomic_DNA"/>
</dbReference>